<dbReference type="Proteomes" id="UP000053820">
    <property type="component" value="Unassembled WGS sequence"/>
</dbReference>
<proteinExistence type="predicted"/>
<keyword evidence="2" id="KW-0677">Repeat</keyword>
<sequence length="1422" mass="157122">MFNNSSNIDASHSTFSEVHRDQYYNSRPTVQGNQTVNTVVHGNQIFQASNSSLEALQKASAFSAAYDSVERHPAATCLEGTRVQLLARLTEWIEDTNEKPICWLNGRPGSGKSAISQTVAEKYAGQKRLAASFFFSRRDIERRTTRHFFPTIATQLLSSLPSIRPAVIAALEQDYMIPSKVLREQMQKLLLEPLSSVQESLGAPLLIVVDALDECDDPRLVVELVSLLAHLIRNTSLPLRLLITSRSESWLQSHFYEPRIAPLTVALEIHAFSAEDDIRSFLHHSLDEVYNQHYQLMQDLPGPWPSPDDLDRIVSKASGLFIFALTVVKFVGDRMHNPVQRLQAILEDKALSGDTAYADLDALYRDAISVFPDADVVRLILGVVYCMSIPLSIPALHRLLDRSDVDARVVIPALGSVLLASEDGKQPIQFYHASFRDFLVSPQRSRNYSIDPTVYHRLMAQLCFQTMVKSLKRDMCGIGDPSKLNSEVEGLQERRQAVFDEALLYACRYWLLHLTQLPSAGGVYELLLNAMRDFCSTALLHWIEALSILNELENAIMMLRASINWVQSYAGAPKEIILLLEDAERLILLYKEPISQSALHVYHTAIAFAPSSSLLYKKYKHEEGGTFTITFNQNDEWLPYRYAIDLDPIYSVAFSPRGDVVATAGVNQGVQLWNTVTGGNVASLGDRTSPSLLVRFSASGAFVATAFENGTVAVWDPSVGREHLKDEGPHTGAITSLEFSPDSLLLASGSRDQSIQLWSMDSAQRLYKLVCHEGPVTSLAFTSDSQRLCSGSEDNLLIFWDTKSGKVIRGMMGHRGPITSLAVSRDGNMIVTGSQDKSVKIWDSHSGSCARTFSEGHEGIIRSVAFCDDDKWVISACDKTIFSRGVVSSRKSPDVTIWDLGQFYRSALENTPIWQAKVLGWGVPAPLWKKLIGSVQRNVEIFVAYSSQSPTLAFSLATYIWCGELGSLPNSPPLHVSRSNTAALAISPDGTRVAAATSVGSLEILETTVPRKTWDEEMKKDNALPLLSANAVVASPDGDRYLVNSQLAWFLVDSQLQLIKKIYFGFANILRDVEFKTPVFSGDSSIFAWGLSDILQRDNKTSVRVFDSVTGQPKTRINGLKTIQSFALAPNGALIACGSEGAIQVCDVAGGTKRTVSVADNCSITALAFSHDSQELLSGSKEGIVQLWDPSMGECKATFGARTPASMVKAVTFAPVGGMAVAGHEDGNVRLLSPSELKSYDLIPSGQAVTHNINLLKFSDDCLTLTCRAGDRAVSTWAIPAHPFQGDEENAASSATCHQKEVNEGKEQKDDEREEVKDETKEVMKAEEAKEEEKRAKDEIHEKPLHLIAQADKHDVFDNMLRSTYVIRKDGWLFRGDERLFWIPQHLRPAPGREASFAALNDRVMILSHEGHPLFLNLHDGV</sequence>
<dbReference type="Pfam" id="PF24883">
    <property type="entry name" value="NPHP3_N"/>
    <property type="match status" value="1"/>
</dbReference>
<dbReference type="PROSITE" id="PS50294">
    <property type="entry name" value="WD_REPEATS_REGION"/>
    <property type="match status" value="4"/>
</dbReference>
<dbReference type="EMBL" id="KN839849">
    <property type="protein sequence ID" value="KIJ63807.1"/>
    <property type="molecule type" value="Genomic_DNA"/>
</dbReference>
<dbReference type="InterPro" id="IPR056884">
    <property type="entry name" value="NPHP3-like_N"/>
</dbReference>
<dbReference type="InterPro" id="IPR019775">
    <property type="entry name" value="WD40_repeat_CS"/>
</dbReference>
<evidence type="ECO:0000313" key="7">
    <source>
        <dbReference type="Proteomes" id="UP000053820"/>
    </source>
</evidence>
<dbReference type="Pfam" id="PF00400">
    <property type="entry name" value="WD40"/>
    <property type="match status" value="6"/>
</dbReference>
<organism evidence="6 7">
    <name type="scientific">Hydnomerulius pinastri MD-312</name>
    <dbReference type="NCBI Taxonomy" id="994086"/>
    <lineage>
        <taxon>Eukaryota</taxon>
        <taxon>Fungi</taxon>
        <taxon>Dikarya</taxon>
        <taxon>Basidiomycota</taxon>
        <taxon>Agaricomycotina</taxon>
        <taxon>Agaricomycetes</taxon>
        <taxon>Agaricomycetidae</taxon>
        <taxon>Boletales</taxon>
        <taxon>Boletales incertae sedis</taxon>
        <taxon>Leucogyrophana</taxon>
    </lineage>
</organism>
<dbReference type="PROSITE" id="PS00678">
    <property type="entry name" value="WD_REPEATS_1"/>
    <property type="match status" value="1"/>
</dbReference>
<evidence type="ECO:0000256" key="4">
    <source>
        <dbReference type="SAM" id="MobiDB-lite"/>
    </source>
</evidence>
<feature type="repeat" description="WD" evidence="3">
    <location>
        <begin position="642"/>
        <end position="683"/>
    </location>
</feature>
<gene>
    <name evidence="6" type="ORF">HYDPIDRAFT_29157</name>
</gene>
<feature type="compositionally biased region" description="Basic and acidic residues" evidence="4">
    <location>
        <begin position="1298"/>
        <end position="1337"/>
    </location>
</feature>
<dbReference type="InterPro" id="IPR001680">
    <property type="entry name" value="WD40_rpt"/>
</dbReference>
<evidence type="ECO:0000259" key="5">
    <source>
        <dbReference type="PROSITE" id="PS50837"/>
    </source>
</evidence>
<name>A0A0C9WF12_9AGAM</name>
<dbReference type="InterPro" id="IPR020472">
    <property type="entry name" value="WD40_PAC1"/>
</dbReference>
<feature type="repeat" description="WD" evidence="3">
    <location>
        <begin position="1157"/>
        <end position="1198"/>
    </location>
</feature>
<dbReference type="PANTHER" id="PTHR19879:SF9">
    <property type="entry name" value="TRANSCRIPTION INITIATION FACTOR TFIID SUBUNIT 5"/>
    <property type="match status" value="1"/>
</dbReference>
<dbReference type="InterPro" id="IPR036322">
    <property type="entry name" value="WD40_repeat_dom_sf"/>
</dbReference>
<evidence type="ECO:0000313" key="6">
    <source>
        <dbReference type="EMBL" id="KIJ63807.1"/>
    </source>
</evidence>
<feature type="repeat" description="WD" evidence="3">
    <location>
        <begin position="769"/>
        <end position="810"/>
    </location>
</feature>
<feature type="repeat" description="WD" evidence="3">
    <location>
        <begin position="811"/>
        <end position="852"/>
    </location>
</feature>
<dbReference type="Gene3D" id="2.130.10.10">
    <property type="entry name" value="YVTN repeat-like/Quinoprotein amine dehydrogenase"/>
    <property type="match status" value="3"/>
</dbReference>
<accession>A0A0C9WF12</accession>
<dbReference type="InterPro" id="IPR015943">
    <property type="entry name" value="WD40/YVTN_repeat-like_dom_sf"/>
</dbReference>
<reference evidence="6 7" key="1">
    <citation type="submission" date="2014-04" db="EMBL/GenBank/DDBJ databases">
        <title>Evolutionary Origins and Diversification of the Mycorrhizal Mutualists.</title>
        <authorList>
            <consortium name="DOE Joint Genome Institute"/>
            <consortium name="Mycorrhizal Genomics Consortium"/>
            <person name="Kohler A."/>
            <person name="Kuo A."/>
            <person name="Nagy L.G."/>
            <person name="Floudas D."/>
            <person name="Copeland A."/>
            <person name="Barry K.W."/>
            <person name="Cichocki N."/>
            <person name="Veneault-Fourrey C."/>
            <person name="LaButti K."/>
            <person name="Lindquist E.A."/>
            <person name="Lipzen A."/>
            <person name="Lundell T."/>
            <person name="Morin E."/>
            <person name="Murat C."/>
            <person name="Riley R."/>
            <person name="Ohm R."/>
            <person name="Sun H."/>
            <person name="Tunlid A."/>
            <person name="Henrissat B."/>
            <person name="Grigoriev I.V."/>
            <person name="Hibbett D.S."/>
            <person name="Martin F."/>
        </authorList>
    </citation>
    <scope>NUCLEOTIDE SEQUENCE [LARGE SCALE GENOMIC DNA]</scope>
    <source>
        <strain evidence="6 7">MD-312</strain>
    </source>
</reference>
<dbReference type="Gene3D" id="3.40.50.300">
    <property type="entry name" value="P-loop containing nucleotide triphosphate hydrolases"/>
    <property type="match status" value="1"/>
</dbReference>
<dbReference type="PROSITE" id="PS50837">
    <property type="entry name" value="NACHT"/>
    <property type="match status" value="1"/>
</dbReference>
<dbReference type="SUPFAM" id="SSF52540">
    <property type="entry name" value="P-loop containing nucleoside triphosphate hydrolases"/>
    <property type="match status" value="1"/>
</dbReference>
<dbReference type="InterPro" id="IPR007111">
    <property type="entry name" value="NACHT_NTPase"/>
</dbReference>
<dbReference type="SUPFAM" id="SSF50978">
    <property type="entry name" value="WD40 repeat-like"/>
    <property type="match status" value="2"/>
</dbReference>
<keyword evidence="1 3" id="KW-0853">WD repeat</keyword>
<dbReference type="PANTHER" id="PTHR19879">
    <property type="entry name" value="TRANSCRIPTION INITIATION FACTOR TFIID"/>
    <property type="match status" value="1"/>
</dbReference>
<feature type="region of interest" description="Disordered" evidence="4">
    <location>
        <begin position="1285"/>
        <end position="1337"/>
    </location>
</feature>
<evidence type="ECO:0000256" key="2">
    <source>
        <dbReference type="ARBA" id="ARBA00022737"/>
    </source>
</evidence>
<keyword evidence="7" id="KW-1185">Reference proteome</keyword>
<feature type="repeat" description="WD" evidence="3">
    <location>
        <begin position="727"/>
        <end position="768"/>
    </location>
</feature>
<dbReference type="InterPro" id="IPR027417">
    <property type="entry name" value="P-loop_NTPase"/>
</dbReference>
<dbReference type="PROSITE" id="PS50082">
    <property type="entry name" value="WD_REPEATS_2"/>
    <property type="match status" value="5"/>
</dbReference>
<evidence type="ECO:0000256" key="1">
    <source>
        <dbReference type="ARBA" id="ARBA00022574"/>
    </source>
</evidence>
<evidence type="ECO:0000256" key="3">
    <source>
        <dbReference type="PROSITE-ProRule" id="PRU00221"/>
    </source>
</evidence>
<feature type="domain" description="NACHT" evidence="5">
    <location>
        <begin position="100"/>
        <end position="249"/>
    </location>
</feature>
<dbReference type="OrthoDB" id="3027122at2759"/>
<protein>
    <recommendedName>
        <fullName evidence="5">NACHT domain-containing protein</fullName>
    </recommendedName>
</protein>
<dbReference type="CDD" id="cd00200">
    <property type="entry name" value="WD40"/>
    <property type="match status" value="1"/>
</dbReference>
<dbReference type="SMART" id="SM00320">
    <property type="entry name" value="WD40"/>
    <property type="match status" value="10"/>
</dbReference>
<dbReference type="PRINTS" id="PR00320">
    <property type="entry name" value="GPROTEINBRPT"/>
</dbReference>
<dbReference type="HOGENOM" id="CLU_000288_6_3_1"/>